<keyword evidence="1" id="KW-0812">Transmembrane</keyword>
<dbReference type="EMBL" id="JAIVGD010000001">
    <property type="protein sequence ID" value="KAH0781842.1"/>
    <property type="molecule type" value="Genomic_DNA"/>
</dbReference>
<evidence type="ECO:0000313" key="2">
    <source>
        <dbReference type="EMBL" id="KAH0781842.1"/>
    </source>
</evidence>
<proteinExistence type="predicted"/>
<name>A0ABQ7WM50_SOLTU</name>
<reference evidence="2 3" key="1">
    <citation type="journal article" date="2021" name="bioRxiv">
        <title>Chromosome-scale and haplotype-resolved genome assembly of a tetraploid potato cultivar.</title>
        <authorList>
            <person name="Sun H."/>
            <person name="Jiao W.-B."/>
            <person name="Krause K."/>
            <person name="Campoy J.A."/>
            <person name="Goel M."/>
            <person name="Folz-Donahue K."/>
            <person name="Kukat C."/>
            <person name="Huettel B."/>
            <person name="Schneeberger K."/>
        </authorList>
    </citation>
    <scope>NUCLEOTIDE SEQUENCE [LARGE SCALE GENOMIC DNA]</scope>
    <source>
        <strain evidence="2">SolTubOtavaFocal</strain>
        <tissue evidence="2">Leaves</tissue>
    </source>
</reference>
<keyword evidence="1" id="KW-0472">Membrane</keyword>
<sequence>MQSVIPKGRIHDFKTYYSFSLMLLLIVIFGEIAALKTKTFCGTRQFKYFCIKHFHVKSANWDHGTFRTTLSWILSTEKGLIKLQRYWSWVKDETIDVRHWRKLEYEVIKLSANWEFRMSIGTISKSPHITKLAEQRELFAGIKRTSGGRAAIPLESELELCDIIEN</sequence>
<evidence type="ECO:0000313" key="3">
    <source>
        <dbReference type="Proteomes" id="UP000826656"/>
    </source>
</evidence>
<keyword evidence="1" id="KW-1133">Transmembrane helix</keyword>
<accession>A0ABQ7WM50</accession>
<organism evidence="2 3">
    <name type="scientific">Solanum tuberosum</name>
    <name type="common">Potato</name>
    <dbReference type="NCBI Taxonomy" id="4113"/>
    <lineage>
        <taxon>Eukaryota</taxon>
        <taxon>Viridiplantae</taxon>
        <taxon>Streptophyta</taxon>
        <taxon>Embryophyta</taxon>
        <taxon>Tracheophyta</taxon>
        <taxon>Spermatophyta</taxon>
        <taxon>Magnoliopsida</taxon>
        <taxon>eudicotyledons</taxon>
        <taxon>Gunneridae</taxon>
        <taxon>Pentapetalae</taxon>
        <taxon>asterids</taxon>
        <taxon>lamiids</taxon>
        <taxon>Solanales</taxon>
        <taxon>Solanaceae</taxon>
        <taxon>Solanoideae</taxon>
        <taxon>Solaneae</taxon>
        <taxon>Solanum</taxon>
    </lineage>
</organism>
<keyword evidence="3" id="KW-1185">Reference proteome</keyword>
<dbReference type="Proteomes" id="UP000826656">
    <property type="component" value="Unassembled WGS sequence"/>
</dbReference>
<evidence type="ECO:0000256" key="1">
    <source>
        <dbReference type="SAM" id="Phobius"/>
    </source>
</evidence>
<comment type="caution">
    <text evidence="2">The sequence shown here is derived from an EMBL/GenBank/DDBJ whole genome shotgun (WGS) entry which is preliminary data.</text>
</comment>
<gene>
    <name evidence="2" type="ORF">KY290_001440</name>
</gene>
<feature type="transmembrane region" description="Helical" evidence="1">
    <location>
        <begin position="16"/>
        <end position="35"/>
    </location>
</feature>
<protein>
    <submittedName>
        <fullName evidence="2">Uncharacterized protein</fullName>
    </submittedName>
</protein>